<evidence type="ECO:0000313" key="3">
    <source>
        <dbReference type="EMBL" id="UWZ78211.1"/>
    </source>
</evidence>
<feature type="transmembrane region" description="Helical" evidence="1">
    <location>
        <begin position="253"/>
        <end position="274"/>
    </location>
</feature>
<sequence length="333" mass="35752">MNTEVGEIPQVRTKLDWGDRVGRWQMRWGLGRMRYRIAPGLYAVGRPDPQSPVLVTANYKMSFDALRCELKGRHLWILVLETQGINVWCAAGKGTFGTDELVRRIRATGLERLVSHRRLILPQLGAVGVAAHEVRKQSGFQVIYGPVRAADLPALLNGGEKAVTLGMRRVEFPLGERLALTPVELVSMGKITLWAVLILLVLAGIGPGIFSFSAAFSRGTTAVAVYLVGVFAGAVLTPLLLPWLPWRAFSAKGALVGAGLALVILIASSGVGLFNTLALILSLAAVSSYCAMNFTGSTTFTSPSGVEKEMRRAIPLQAGALLLAGIFWLGSGF</sequence>
<dbReference type="Proteomes" id="UP001060414">
    <property type="component" value="Chromosome"/>
</dbReference>
<dbReference type="Pfam" id="PF03599">
    <property type="entry name" value="CdhD"/>
    <property type="match status" value="1"/>
</dbReference>
<feature type="transmembrane region" description="Helical" evidence="1">
    <location>
        <begin position="313"/>
        <end position="330"/>
    </location>
</feature>
<keyword evidence="1" id="KW-0812">Transmembrane</keyword>
<keyword evidence="4" id="KW-1185">Reference proteome</keyword>
<protein>
    <submittedName>
        <fullName evidence="3">Acetyl-CoA synthase subunit gamma</fullName>
    </submittedName>
</protein>
<accession>A0ABY5ZGI7</accession>
<dbReference type="InterPro" id="IPR016041">
    <property type="entry name" value="Ac-CoA_synth_d_su_TIM-brl"/>
</dbReference>
<evidence type="ECO:0000256" key="1">
    <source>
        <dbReference type="SAM" id="Phobius"/>
    </source>
</evidence>
<dbReference type="Gene3D" id="3.40.50.11600">
    <property type="match status" value="1"/>
</dbReference>
<name>A0ABY5ZGI7_9BACT</name>
<feature type="transmembrane region" description="Helical" evidence="1">
    <location>
        <begin position="280"/>
        <end position="301"/>
    </location>
</feature>
<organism evidence="3 4">
    <name type="scientific">Geoalkalibacter halelectricus</name>
    <dbReference type="NCBI Taxonomy" id="2847045"/>
    <lineage>
        <taxon>Bacteria</taxon>
        <taxon>Pseudomonadati</taxon>
        <taxon>Thermodesulfobacteriota</taxon>
        <taxon>Desulfuromonadia</taxon>
        <taxon>Desulfuromonadales</taxon>
        <taxon>Geoalkalibacteraceae</taxon>
        <taxon>Geoalkalibacter</taxon>
    </lineage>
</organism>
<dbReference type="NCBIfam" id="NF040863">
    <property type="entry name" value="HgcA_corrinoid"/>
    <property type="match status" value="1"/>
</dbReference>
<keyword evidence="1" id="KW-0472">Membrane</keyword>
<reference evidence="3" key="1">
    <citation type="journal article" date="2022" name="Environ. Microbiol.">
        <title>Geoalkalibacter halelectricus SAP #1 sp. nov. possessing extracellular electron transfer and mineral#reducing capabilities from a haloalkaline environment.</title>
        <authorList>
            <person name="Yadav S."/>
            <person name="Singh R."/>
            <person name="Sundharam S.S."/>
            <person name="Chaudhary S."/>
            <person name="Krishnamurthi S."/>
            <person name="Patil S.A."/>
        </authorList>
    </citation>
    <scope>NUCLEOTIDE SEQUENCE</scope>
    <source>
        <strain evidence="3">SAP-1</strain>
    </source>
</reference>
<feature type="transmembrane region" description="Helical" evidence="1">
    <location>
        <begin position="222"/>
        <end position="241"/>
    </location>
</feature>
<feature type="domain" description="CO dehydrogenase/acetyl-CoA synthase delta subunit TIM barrel" evidence="2">
    <location>
        <begin position="38"/>
        <end position="149"/>
    </location>
</feature>
<evidence type="ECO:0000313" key="4">
    <source>
        <dbReference type="Proteomes" id="UP001060414"/>
    </source>
</evidence>
<keyword evidence="1" id="KW-1133">Transmembrane helix</keyword>
<proteinExistence type="predicted"/>
<gene>
    <name evidence="3" type="ORF">L9S41_10920</name>
</gene>
<evidence type="ECO:0000259" key="2">
    <source>
        <dbReference type="Pfam" id="PF03599"/>
    </source>
</evidence>
<feature type="transmembrane region" description="Helical" evidence="1">
    <location>
        <begin position="191"/>
        <end position="216"/>
    </location>
</feature>
<dbReference type="EMBL" id="CP092109">
    <property type="protein sequence ID" value="UWZ78211.1"/>
    <property type="molecule type" value="Genomic_DNA"/>
</dbReference>